<gene>
    <name evidence="2" type="ORF">SO802_033607</name>
</gene>
<keyword evidence="3" id="KW-1185">Reference proteome</keyword>
<evidence type="ECO:0000313" key="3">
    <source>
        <dbReference type="Proteomes" id="UP001459277"/>
    </source>
</evidence>
<feature type="region of interest" description="Disordered" evidence="1">
    <location>
        <begin position="151"/>
        <end position="191"/>
    </location>
</feature>
<sequence>MQTVIFANCHLESNLWLVLLSRNGGLLGKLGLMGRLAPYCYSRLRACRSYALEITRSLEGAGLRALYLAERGGLATGEPIDPPHIPCTVYAYGSNGFARERVMPRNLNVMGYPFPPNTRAPTIQEHKELVWLAGNLKLEVTNYSRELYNPGGVALPSGGGDDDGGGGGGGGGEEEDSEATPSYKSRKRQNR</sequence>
<dbReference type="EMBL" id="JAZDWU010000012">
    <property type="protein sequence ID" value="KAK9984082.1"/>
    <property type="molecule type" value="Genomic_DNA"/>
</dbReference>
<reference evidence="2 3" key="1">
    <citation type="submission" date="2024-01" db="EMBL/GenBank/DDBJ databases">
        <title>A telomere-to-telomere, gap-free genome of sweet tea (Lithocarpus litseifolius).</title>
        <authorList>
            <person name="Zhou J."/>
        </authorList>
    </citation>
    <scope>NUCLEOTIDE SEQUENCE [LARGE SCALE GENOMIC DNA]</scope>
    <source>
        <strain evidence="2">Zhou-2022a</strain>
        <tissue evidence="2">Leaf</tissue>
    </source>
</reference>
<comment type="caution">
    <text evidence="2">The sequence shown here is derived from an EMBL/GenBank/DDBJ whole genome shotgun (WGS) entry which is preliminary data.</text>
</comment>
<proteinExistence type="predicted"/>
<accession>A0AAW2BGA1</accession>
<evidence type="ECO:0000313" key="2">
    <source>
        <dbReference type="EMBL" id="KAK9984082.1"/>
    </source>
</evidence>
<organism evidence="2 3">
    <name type="scientific">Lithocarpus litseifolius</name>
    <dbReference type="NCBI Taxonomy" id="425828"/>
    <lineage>
        <taxon>Eukaryota</taxon>
        <taxon>Viridiplantae</taxon>
        <taxon>Streptophyta</taxon>
        <taxon>Embryophyta</taxon>
        <taxon>Tracheophyta</taxon>
        <taxon>Spermatophyta</taxon>
        <taxon>Magnoliopsida</taxon>
        <taxon>eudicotyledons</taxon>
        <taxon>Gunneridae</taxon>
        <taxon>Pentapetalae</taxon>
        <taxon>rosids</taxon>
        <taxon>fabids</taxon>
        <taxon>Fagales</taxon>
        <taxon>Fagaceae</taxon>
        <taxon>Lithocarpus</taxon>
    </lineage>
</organism>
<protein>
    <submittedName>
        <fullName evidence="2">Uncharacterized protein</fullName>
    </submittedName>
</protein>
<dbReference type="AlphaFoldDB" id="A0AAW2BGA1"/>
<dbReference type="Proteomes" id="UP001459277">
    <property type="component" value="Unassembled WGS sequence"/>
</dbReference>
<evidence type="ECO:0000256" key="1">
    <source>
        <dbReference type="SAM" id="MobiDB-lite"/>
    </source>
</evidence>
<name>A0AAW2BGA1_9ROSI</name>